<keyword evidence="2" id="KW-1133">Transmembrane helix</keyword>
<feature type="compositionally biased region" description="Low complexity" evidence="1">
    <location>
        <begin position="957"/>
        <end position="969"/>
    </location>
</feature>
<feature type="compositionally biased region" description="Pro residues" evidence="1">
    <location>
        <begin position="450"/>
        <end position="460"/>
    </location>
</feature>
<dbReference type="Proteomes" id="UP000807716">
    <property type="component" value="Unassembled WGS sequence"/>
</dbReference>
<feature type="compositionally biased region" description="Low complexity" evidence="1">
    <location>
        <begin position="461"/>
        <end position="471"/>
    </location>
</feature>
<keyword evidence="2" id="KW-0812">Transmembrane</keyword>
<feature type="compositionally biased region" description="Basic and acidic residues" evidence="1">
    <location>
        <begin position="481"/>
        <end position="490"/>
    </location>
</feature>
<feature type="region of interest" description="Disordered" evidence="1">
    <location>
        <begin position="354"/>
        <end position="383"/>
    </location>
</feature>
<reference evidence="3" key="1">
    <citation type="journal article" date="2020" name="Fungal Divers.">
        <title>Resolving the Mortierellaceae phylogeny through synthesis of multi-gene phylogenetics and phylogenomics.</title>
        <authorList>
            <person name="Vandepol N."/>
            <person name="Liber J."/>
            <person name="Desiro A."/>
            <person name="Na H."/>
            <person name="Kennedy M."/>
            <person name="Barry K."/>
            <person name="Grigoriev I.V."/>
            <person name="Miller A.N."/>
            <person name="O'Donnell K."/>
            <person name="Stajich J.E."/>
            <person name="Bonito G."/>
        </authorList>
    </citation>
    <scope>NUCLEOTIDE SEQUENCE</scope>
    <source>
        <strain evidence="3">BC1065</strain>
    </source>
</reference>
<dbReference type="Gene3D" id="2.120.10.80">
    <property type="entry name" value="Kelch-type beta propeller"/>
    <property type="match status" value="1"/>
</dbReference>
<feature type="compositionally biased region" description="Polar residues" evidence="1">
    <location>
        <begin position="971"/>
        <end position="981"/>
    </location>
</feature>
<comment type="caution">
    <text evidence="3">The sequence shown here is derived from an EMBL/GenBank/DDBJ whole genome shotgun (WGS) entry which is preliminary data.</text>
</comment>
<feature type="compositionally biased region" description="Pro residues" evidence="1">
    <location>
        <begin position="773"/>
        <end position="785"/>
    </location>
</feature>
<feature type="compositionally biased region" description="Low complexity" evidence="1">
    <location>
        <begin position="897"/>
        <end position="914"/>
    </location>
</feature>
<sequence>MAYTQSNGLFYIQGGEYGPGTPNSECVVQQFFALDLTKPWADLNKPAYFNMPGSDKGAVMNSYHVATHSLDNNKVYTLGWNSGAKRSCQTEPGSGTVDEGTGGQINKPTTLIMRYEATAGQWSAVPDGSAVPNSLTEGWRDFQGALSTVSGRFMALGGNAGINGTDKRNQQLVLDTDKEIVSVKVIPATSANNTGPVAPSRTGYGIGYVKGGRSPGWYVLGGRDLATGAPALFTALDVLKDTANMNEWVKETATGTAPTARDRHCVASGSSDLFILDTTTMTWKQATNNGPAGNPVGYSACTVVGNQFIVWAGFLTPYGKPVSTPAGALKVYDTAQDAWVTSYTPPAAYASIKPILPPGMQPSDGGNGGNGGTPGSDKNGGGGDSGGTNVALIGGAAGGGVAAILLAVGLFIFFRRRKQRNARNKGPSISGPTALNPAAHRKPGDDETPPHSPRARPPSSPSSLPSSQSPRDSYRMSTATSDHRMSKADTSRFSVADSMANGGGAVGDEYHGPYYLPKLRKINRVSKEIPELEEKGDYESVHNSKEDLSRLQLEEEEARKRMNEAEAASMTIPALNDRRSRAQSEQYSSTPGLSAYAPEYLLIPLADRNSVAGSVATSGGARPHSAASEMMFTPPYGIAPRWSMAANPNSASQSHLPTVPEAMPMGIAMVPTSGAGGNPYADGSGSRLNSAGSHLESRLLSWYGANPYARPPMPQGAAATAAAAAAAMGGVVAPPPPPGSSSPSNTSYESSCDPVSALTSGLTSFPDTSAPLSPIPPSYPPPPPLMVREVRASPQFVPFDPNNPSSSKPLSQPVSSPYGVVPPGHVLVPASAVGSSEQGPMMTWPWSWAGLSNSSAAGSTPSATEAAMAAAAAAAMGHSDHQVFQYTPHLQAVHLPSIESPLPSGSLPSGSLPSQTQTTMSLIPQYGQQPLHGDFASSYKIPRSADMPSIISDEDASMSTTTSSSSPPSHRYSTAPQTTAAANGRPVNFP</sequence>
<feature type="region of interest" description="Disordered" evidence="1">
    <location>
        <begin position="420"/>
        <end position="493"/>
    </location>
</feature>
<dbReference type="SUPFAM" id="SSF117281">
    <property type="entry name" value="Kelch motif"/>
    <property type="match status" value="1"/>
</dbReference>
<feature type="region of interest" description="Disordered" evidence="1">
    <location>
        <begin position="897"/>
        <end position="917"/>
    </location>
</feature>
<organism evidence="3 4">
    <name type="scientific">Actinomortierella ambigua</name>
    <dbReference type="NCBI Taxonomy" id="1343610"/>
    <lineage>
        <taxon>Eukaryota</taxon>
        <taxon>Fungi</taxon>
        <taxon>Fungi incertae sedis</taxon>
        <taxon>Mucoromycota</taxon>
        <taxon>Mortierellomycotina</taxon>
        <taxon>Mortierellomycetes</taxon>
        <taxon>Mortierellales</taxon>
        <taxon>Mortierellaceae</taxon>
        <taxon>Actinomortierella</taxon>
    </lineage>
</organism>
<dbReference type="OrthoDB" id="432528at2759"/>
<accession>A0A9P6U379</accession>
<evidence type="ECO:0000313" key="3">
    <source>
        <dbReference type="EMBL" id="KAG0257667.1"/>
    </source>
</evidence>
<protein>
    <submittedName>
        <fullName evidence="3">Uncharacterized protein</fullName>
    </submittedName>
</protein>
<name>A0A9P6U379_9FUNG</name>
<evidence type="ECO:0000256" key="1">
    <source>
        <dbReference type="SAM" id="MobiDB-lite"/>
    </source>
</evidence>
<feature type="transmembrane region" description="Helical" evidence="2">
    <location>
        <begin position="390"/>
        <end position="414"/>
    </location>
</feature>
<dbReference type="InterPro" id="IPR015915">
    <property type="entry name" value="Kelch-typ_b-propeller"/>
</dbReference>
<keyword evidence="4" id="KW-1185">Reference proteome</keyword>
<feature type="compositionally biased region" description="Gly residues" evidence="1">
    <location>
        <begin position="365"/>
        <end position="383"/>
    </location>
</feature>
<feature type="region of interest" description="Disordered" evidence="1">
    <location>
        <begin position="734"/>
        <end position="816"/>
    </location>
</feature>
<keyword evidence="2" id="KW-0472">Membrane</keyword>
<gene>
    <name evidence="3" type="ORF">DFQ27_005005</name>
</gene>
<feature type="region of interest" description="Disordered" evidence="1">
    <location>
        <begin position="563"/>
        <end position="590"/>
    </location>
</feature>
<dbReference type="EMBL" id="JAAAJB010000351">
    <property type="protein sequence ID" value="KAG0257667.1"/>
    <property type="molecule type" value="Genomic_DNA"/>
</dbReference>
<evidence type="ECO:0000313" key="4">
    <source>
        <dbReference type="Proteomes" id="UP000807716"/>
    </source>
</evidence>
<proteinExistence type="predicted"/>
<feature type="region of interest" description="Disordered" evidence="1">
    <location>
        <begin position="946"/>
        <end position="990"/>
    </location>
</feature>
<feature type="compositionally biased region" description="Polar residues" evidence="1">
    <location>
        <begin position="757"/>
        <end position="767"/>
    </location>
</feature>
<evidence type="ECO:0000256" key="2">
    <source>
        <dbReference type="SAM" id="Phobius"/>
    </source>
</evidence>
<dbReference type="AlphaFoldDB" id="A0A9P6U379"/>
<feature type="compositionally biased region" description="Low complexity" evidence="1">
    <location>
        <begin position="804"/>
        <end position="816"/>
    </location>
</feature>